<comment type="caution">
    <text evidence="2">The sequence shown here is derived from an EMBL/GenBank/DDBJ whole genome shotgun (WGS) entry which is preliminary data.</text>
</comment>
<dbReference type="Gene3D" id="3.40.630.30">
    <property type="match status" value="1"/>
</dbReference>
<keyword evidence="3" id="KW-1185">Reference proteome</keyword>
<evidence type="ECO:0000259" key="1">
    <source>
        <dbReference type="PROSITE" id="PS51186"/>
    </source>
</evidence>
<gene>
    <name evidence="2" type="ORF">BA195_08425</name>
</gene>
<evidence type="ECO:0000313" key="2">
    <source>
        <dbReference type="EMBL" id="OCK42921.1"/>
    </source>
</evidence>
<dbReference type="STRING" id="447689.BA195_08425"/>
<dbReference type="PANTHER" id="PTHR31143:SF2">
    <property type="entry name" value="FR47-LIKE DOMAIN-CONTAINING PROTEIN-RELATED"/>
    <property type="match status" value="1"/>
</dbReference>
<name>A0A1B9XZM8_9FLAO</name>
<dbReference type="InterPro" id="IPR016181">
    <property type="entry name" value="Acyl_CoA_acyltransferase"/>
</dbReference>
<protein>
    <submittedName>
        <fullName evidence="2">Acetyltransferase</fullName>
    </submittedName>
</protein>
<keyword evidence="2" id="KW-0808">Transferase</keyword>
<dbReference type="AlphaFoldDB" id="A0A1B9XZM8"/>
<evidence type="ECO:0000313" key="3">
    <source>
        <dbReference type="Proteomes" id="UP000093186"/>
    </source>
</evidence>
<dbReference type="SUPFAM" id="SSF55729">
    <property type="entry name" value="Acyl-CoA N-acyltransferases (Nat)"/>
    <property type="match status" value="1"/>
</dbReference>
<sequence>MKKTEIIEKLNNPVWNSLNETHDTFSIKYDGIKFYAPEYCPFGGFINLENSSDGIDNYSAKNNNFYVVGKKPLFSNALTLNKNLVCNQMILDKPINISINEQIVELKTQRQKTELFHLVNKIQPGYFNSKTSDLGNYFGIYKDEKLIAVTGERMKMNEFTEISAVITHPEHTGKGYAKQLIKQTTNQIFKENKIPYLHVAESNIGAIKLYEKLGFTTRRKISFWNFKTV</sequence>
<dbReference type="GO" id="GO:0016747">
    <property type="term" value="F:acyltransferase activity, transferring groups other than amino-acyl groups"/>
    <property type="evidence" value="ECO:0007669"/>
    <property type="project" value="InterPro"/>
</dbReference>
<accession>A0A1B9XZM8</accession>
<dbReference type="Pfam" id="PF08445">
    <property type="entry name" value="FR47"/>
    <property type="match status" value="1"/>
</dbReference>
<organism evidence="2 3">
    <name type="scientific">Tenacibaculum soleae</name>
    <dbReference type="NCBI Taxonomy" id="447689"/>
    <lineage>
        <taxon>Bacteria</taxon>
        <taxon>Pseudomonadati</taxon>
        <taxon>Bacteroidota</taxon>
        <taxon>Flavobacteriia</taxon>
        <taxon>Flavobacteriales</taxon>
        <taxon>Flavobacteriaceae</taxon>
        <taxon>Tenacibaculum</taxon>
    </lineage>
</organism>
<dbReference type="InterPro" id="IPR027365">
    <property type="entry name" value="GNAT_acetyltra_YdfB-like"/>
</dbReference>
<proteinExistence type="predicted"/>
<dbReference type="EMBL" id="MAKX01000002">
    <property type="protein sequence ID" value="OCK42921.1"/>
    <property type="molecule type" value="Genomic_DNA"/>
</dbReference>
<reference evidence="2 3" key="1">
    <citation type="submission" date="2016-06" db="EMBL/GenBank/DDBJ databases">
        <title>Draft Genome Sequence of Tenacibaculum soleae UCD-KL19.</title>
        <authorList>
            <person name="Eisen J.A."/>
            <person name="Coil D.A."/>
            <person name="Lujan K.M."/>
        </authorList>
    </citation>
    <scope>NUCLEOTIDE SEQUENCE [LARGE SCALE GENOMIC DNA]</scope>
    <source>
        <strain evidence="2 3">UCD-KL19</strain>
    </source>
</reference>
<dbReference type="OrthoDB" id="9797456at2"/>
<dbReference type="InterPro" id="IPR000182">
    <property type="entry name" value="GNAT_dom"/>
</dbReference>
<dbReference type="RefSeq" id="WP_068704429.1">
    <property type="nucleotide sequence ID" value="NZ_JAUOSW010000002.1"/>
</dbReference>
<dbReference type="PROSITE" id="PS51186">
    <property type="entry name" value="GNAT"/>
    <property type="match status" value="1"/>
</dbReference>
<dbReference type="PANTHER" id="PTHR31143">
    <property type="match status" value="1"/>
</dbReference>
<feature type="domain" description="N-acetyltransferase" evidence="1">
    <location>
        <begin position="93"/>
        <end position="229"/>
    </location>
</feature>
<dbReference type="Proteomes" id="UP000093186">
    <property type="component" value="Unassembled WGS sequence"/>
</dbReference>
<dbReference type="InterPro" id="IPR013653">
    <property type="entry name" value="GCN5-like_dom"/>
</dbReference>
<dbReference type="CDD" id="cd04301">
    <property type="entry name" value="NAT_SF"/>
    <property type="match status" value="1"/>
</dbReference>